<dbReference type="EMBL" id="PDUG01000006">
    <property type="protein sequence ID" value="PIC18379.1"/>
    <property type="molecule type" value="Genomic_DNA"/>
</dbReference>
<keyword evidence="1" id="KW-0479">Metal-binding</keyword>
<feature type="domain" description="WWE" evidence="6">
    <location>
        <begin position="226"/>
        <end position="303"/>
    </location>
</feature>
<evidence type="ECO:0000313" key="7">
    <source>
        <dbReference type="EMBL" id="PIC18379.1"/>
    </source>
</evidence>
<dbReference type="InterPro" id="IPR001841">
    <property type="entry name" value="Znf_RING"/>
</dbReference>
<dbReference type="PROSITE" id="PS00518">
    <property type="entry name" value="ZF_RING_1"/>
    <property type="match status" value="1"/>
</dbReference>
<dbReference type="InterPro" id="IPR004170">
    <property type="entry name" value="WWE_dom"/>
</dbReference>
<dbReference type="SUPFAM" id="SSF117839">
    <property type="entry name" value="WWE domain"/>
    <property type="match status" value="2"/>
</dbReference>
<gene>
    <name evidence="7" type="primary">Cnig_chr_X.g24293</name>
    <name evidence="7" type="ORF">B9Z55_024293</name>
</gene>
<sequence length="328" mass="38163">MAGLELEYQTNYSGKQHGYAETSIWLATVTMAPSTRRVKRPDVPDRFVWLYGNPKMRDGCYEYHPAVQSHIEEAYLNDKDKCMINFHGEKRTLSFDSMSDSSGSDKRQIKRVHSTKLHMSKCKGISGASYVSTKGYQQTDEKCNICFHKQMVPTRIPACGHSFCYTCIKTNFKKRLPCPMCRGDLPISLFVNPIRYDVDFDVECPEEFAEDCSAMFKKPDNEEVGESSSKRKESKLRHYWIYEARGFWYRYDPKHEKYLEEHFLRNKPSCTLFICGIKMQVDFKKHTQKGDEWNAARERKIKRIAASDMHKFKIRGIAGVSFLVQPIS</sequence>
<reference evidence="8" key="1">
    <citation type="submission" date="2017-10" db="EMBL/GenBank/DDBJ databases">
        <title>Rapid genome shrinkage in a self-fertile nematode reveals novel sperm competition proteins.</title>
        <authorList>
            <person name="Yin D."/>
            <person name="Schwarz E.M."/>
            <person name="Thomas C.G."/>
            <person name="Felde R.L."/>
            <person name="Korf I.F."/>
            <person name="Cutter A.D."/>
            <person name="Schartner C.M."/>
            <person name="Ralston E.J."/>
            <person name="Meyer B.J."/>
            <person name="Haag E.S."/>
        </authorList>
    </citation>
    <scope>NUCLEOTIDE SEQUENCE [LARGE SCALE GENOMIC DNA]</scope>
    <source>
        <strain evidence="8">JU1422</strain>
    </source>
</reference>
<dbReference type="GO" id="GO:0005634">
    <property type="term" value="C:nucleus"/>
    <property type="evidence" value="ECO:0007669"/>
    <property type="project" value="TreeGrafter"/>
</dbReference>
<dbReference type="InterPro" id="IPR037197">
    <property type="entry name" value="WWE_dom_sf"/>
</dbReference>
<dbReference type="GO" id="GO:0072572">
    <property type="term" value="F:poly-ADP-D-ribose binding"/>
    <property type="evidence" value="ECO:0007669"/>
    <property type="project" value="InterPro"/>
</dbReference>
<dbReference type="Pfam" id="PF02825">
    <property type="entry name" value="WWE"/>
    <property type="match status" value="2"/>
</dbReference>
<keyword evidence="2 4" id="KW-0863">Zinc-finger</keyword>
<feature type="domain" description="RING-type" evidence="5">
    <location>
        <begin position="143"/>
        <end position="182"/>
    </location>
</feature>
<dbReference type="Gene3D" id="3.30.40.10">
    <property type="entry name" value="Zinc/RING finger domain, C3HC4 (zinc finger)"/>
    <property type="match status" value="1"/>
</dbReference>
<evidence type="ECO:0000256" key="1">
    <source>
        <dbReference type="ARBA" id="ARBA00022723"/>
    </source>
</evidence>
<dbReference type="PANTHER" id="PTHR13417">
    <property type="entry name" value="E3 UBIQUITIN-PROTEIN LIGASE RNF146"/>
    <property type="match status" value="1"/>
</dbReference>
<dbReference type="GO" id="GO:0016055">
    <property type="term" value="P:Wnt signaling pathway"/>
    <property type="evidence" value="ECO:0007669"/>
    <property type="project" value="InterPro"/>
</dbReference>
<dbReference type="InterPro" id="IPR017907">
    <property type="entry name" value="Znf_RING_CS"/>
</dbReference>
<dbReference type="STRING" id="1611254.A0A2G5STX4"/>
<dbReference type="OrthoDB" id="10065815at2759"/>
<evidence type="ECO:0008006" key="9">
    <source>
        <dbReference type="Google" id="ProtNLM"/>
    </source>
</evidence>
<dbReference type="SMART" id="SM00678">
    <property type="entry name" value="WWE"/>
    <property type="match status" value="2"/>
</dbReference>
<dbReference type="PROSITE" id="PS50918">
    <property type="entry name" value="WWE"/>
    <property type="match status" value="1"/>
</dbReference>
<dbReference type="GO" id="GO:0005737">
    <property type="term" value="C:cytoplasm"/>
    <property type="evidence" value="ECO:0007669"/>
    <property type="project" value="TreeGrafter"/>
</dbReference>
<dbReference type="GO" id="GO:0061630">
    <property type="term" value="F:ubiquitin protein ligase activity"/>
    <property type="evidence" value="ECO:0007669"/>
    <property type="project" value="InterPro"/>
</dbReference>
<name>A0A2G5STX4_9PELO</name>
<accession>A0A2G5STX4</accession>
<dbReference type="Proteomes" id="UP000230233">
    <property type="component" value="Chromosome X"/>
</dbReference>
<dbReference type="Gene3D" id="3.30.720.50">
    <property type="match status" value="2"/>
</dbReference>
<evidence type="ECO:0000259" key="5">
    <source>
        <dbReference type="PROSITE" id="PS50089"/>
    </source>
</evidence>
<dbReference type="Pfam" id="PF00097">
    <property type="entry name" value="zf-C3HC4"/>
    <property type="match status" value="1"/>
</dbReference>
<dbReference type="SMART" id="SM00184">
    <property type="entry name" value="RING"/>
    <property type="match status" value="1"/>
</dbReference>
<dbReference type="GO" id="GO:0006511">
    <property type="term" value="P:ubiquitin-dependent protein catabolic process"/>
    <property type="evidence" value="ECO:0007669"/>
    <property type="project" value="TreeGrafter"/>
</dbReference>
<keyword evidence="3" id="KW-0862">Zinc</keyword>
<evidence type="ECO:0000256" key="3">
    <source>
        <dbReference type="ARBA" id="ARBA00022833"/>
    </source>
</evidence>
<dbReference type="InterPro" id="IPR018957">
    <property type="entry name" value="Znf_C3HC4_RING-type"/>
</dbReference>
<dbReference type="InterPro" id="IPR018123">
    <property type="entry name" value="WWE-dom_subgr"/>
</dbReference>
<protein>
    <recommendedName>
        <fullName evidence="9">RING-type E3 ubiquitin transferase</fullName>
    </recommendedName>
</protein>
<dbReference type="PROSITE" id="PS50089">
    <property type="entry name" value="ZF_RING_2"/>
    <property type="match status" value="1"/>
</dbReference>
<dbReference type="GO" id="GO:0008270">
    <property type="term" value="F:zinc ion binding"/>
    <property type="evidence" value="ECO:0007669"/>
    <property type="project" value="UniProtKB-KW"/>
</dbReference>
<dbReference type="PANTHER" id="PTHR13417:SF7">
    <property type="entry name" value="RING-TYPE DOMAIN-CONTAINING PROTEIN"/>
    <property type="match status" value="1"/>
</dbReference>
<comment type="caution">
    <text evidence="7">The sequence shown here is derived from an EMBL/GenBank/DDBJ whole genome shotgun (WGS) entry which is preliminary data.</text>
</comment>
<dbReference type="InterPro" id="IPR033509">
    <property type="entry name" value="RNF146"/>
</dbReference>
<dbReference type="InterPro" id="IPR013083">
    <property type="entry name" value="Znf_RING/FYVE/PHD"/>
</dbReference>
<organism evidence="7 8">
    <name type="scientific">Caenorhabditis nigoni</name>
    <dbReference type="NCBI Taxonomy" id="1611254"/>
    <lineage>
        <taxon>Eukaryota</taxon>
        <taxon>Metazoa</taxon>
        <taxon>Ecdysozoa</taxon>
        <taxon>Nematoda</taxon>
        <taxon>Chromadorea</taxon>
        <taxon>Rhabditida</taxon>
        <taxon>Rhabditina</taxon>
        <taxon>Rhabditomorpha</taxon>
        <taxon>Rhabditoidea</taxon>
        <taxon>Rhabditidae</taxon>
        <taxon>Peloderinae</taxon>
        <taxon>Caenorhabditis</taxon>
    </lineage>
</organism>
<dbReference type="AlphaFoldDB" id="A0A2G5STX4"/>
<evidence type="ECO:0000259" key="6">
    <source>
        <dbReference type="PROSITE" id="PS50918"/>
    </source>
</evidence>
<evidence type="ECO:0000256" key="2">
    <source>
        <dbReference type="ARBA" id="ARBA00022771"/>
    </source>
</evidence>
<keyword evidence="8" id="KW-1185">Reference proteome</keyword>
<proteinExistence type="predicted"/>
<evidence type="ECO:0000256" key="4">
    <source>
        <dbReference type="PROSITE-ProRule" id="PRU00175"/>
    </source>
</evidence>
<dbReference type="SUPFAM" id="SSF57850">
    <property type="entry name" value="RING/U-box"/>
    <property type="match status" value="1"/>
</dbReference>
<evidence type="ECO:0000313" key="8">
    <source>
        <dbReference type="Proteomes" id="UP000230233"/>
    </source>
</evidence>